<sequence>MLKKLFDQKGITLLELVLVLSIMTLAFSGIFNFYLLAGKTWQKTSEDASYTDEIRSLLLVLGDEIREAAFIEATSNQLELKRSEKGLEYTIKYRVRDNKLEKSRVKKGNPDNFKPLLEAVYPLRDNNNQPLPFFQRQGKKVVIRFKIEKSQAQAKPLYVEEVFAVRNKGV</sequence>
<gene>
    <name evidence="2" type="ORF">SAMN02745221_00714</name>
</gene>
<dbReference type="STRING" id="1123382.SAMN02745221_00714"/>
<dbReference type="RefSeq" id="WP_073090128.1">
    <property type="nucleotide sequence ID" value="NZ_FQWY01000008.1"/>
</dbReference>
<protein>
    <recommendedName>
        <fullName evidence="4">Prepilin-type N-terminal cleavage/methylation domain-containing protein</fullName>
    </recommendedName>
</protein>
<accession>A0A1M5LN04</accession>
<dbReference type="InterPro" id="IPR012902">
    <property type="entry name" value="N_methyl_site"/>
</dbReference>
<evidence type="ECO:0000313" key="3">
    <source>
        <dbReference type="Proteomes" id="UP000242329"/>
    </source>
</evidence>
<evidence type="ECO:0008006" key="4">
    <source>
        <dbReference type="Google" id="ProtNLM"/>
    </source>
</evidence>
<dbReference type="PROSITE" id="PS00409">
    <property type="entry name" value="PROKAR_NTER_METHYL"/>
    <property type="match status" value="1"/>
</dbReference>
<evidence type="ECO:0000256" key="1">
    <source>
        <dbReference type="SAM" id="Phobius"/>
    </source>
</evidence>
<reference evidence="3" key="1">
    <citation type="submission" date="2016-11" db="EMBL/GenBank/DDBJ databases">
        <authorList>
            <person name="Varghese N."/>
            <person name="Submissions S."/>
        </authorList>
    </citation>
    <scope>NUCLEOTIDE SEQUENCE [LARGE SCALE GENOMIC DNA]</scope>
    <source>
        <strain evidence="3">DSM 11003</strain>
    </source>
</reference>
<feature type="transmembrane region" description="Helical" evidence="1">
    <location>
        <begin position="12"/>
        <end position="35"/>
    </location>
</feature>
<keyword evidence="1" id="KW-0812">Transmembrane</keyword>
<name>A0A1M5LN04_9FIRM</name>
<organism evidence="2 3">
    <name type="scientific">Thermosyntropha lipolytica DSM 11003</name>
    <dbReference type="NCBI Taxonomy" id="1123382"/>
    <lineage>
        <taxon>Bacteria</taxon>
        <taxon>Bacillati</taxon>
        <taxon>Bacillota</taxon>
        <taxon>Clostridia</taxon>
        <taxon>Eubacteriales</taxon>
        <taxon>Syntrophomonadaceae</taxon>
        <taxon>Thermosyntropha</taxon>
    </lineage>
</organism>
<evidence type="ECO:0000313" key="2">
    <source>
        <dbReference type="EMBL" id="SHG66474.1"/>
    </source>
</evidence>
<keyword evidence="3" id="KW-1185">Reference proteome</keyword>
<keyword evidence="1" id="KW-0472">Membrane</keyword>
<dbReference type="AlphaFoldDB" id="A0A1M5LN04"/>
<proteinExistence type="predicted"/>
<dbReference type="Proteomes" id="UP000242329">
    <property type="component" value="Unassembled WGS sequence"/>
</dbReference>
<keyword evidence="1" id="KW-1133">Transmembrane helix</keyword>
<dbReference type="EMBL" id="FQWY01000008">
    <property type="protein sequence ID" value="SHG66474.1"/>
    <property type="molecule type" value="Genomic_DNA"/>
</dbReference>